<organism evidence="1 2">
    <name type="scientific">Venatoribacter cucullus</name>
    <dbReference type="NCBI Taxonomy" id="2661630"/>
    <lineage>
        <taxon>Bacteria</taxon>
        <taxon>Pseudomonadati</taxon>
        <taxon>Pseudomonadota</taxon>
        <taxon>Gammaproteobacteria</taxon>
        <taxon>Oceanospirillales</taxon>
        <taxon>Oceanospirillaceae</taxon>
        <taxon>Venatoribacter</taxon>
    </lineage>
</organism>
<dbReference type="AlphaFoldDB" id="A0A9E8JNP5"/>
<dbReference type="NCBIfam" id="NF009316">
    <property type="entry name" value="PRK12674.1-5"/>
    <property type="match status" value="1"/>
</dbReference>
<protein>
    <submittedName>
        <fullName evidence="1">Na+/H+ antiporter subunit G</fullName>
    </submittedName>
</protein>
<dbReference type="KEGG" id="vcw:GJQ55_01320"/>
<dbReference type="RefSeq" id="WP_228345705.1">
    <property type="nucleotide sequence ID" value="NZ_CP045550.1"/>
</dbReference>
<dbReference type="Proteomes" id="UP000596074">
    <property type="component" value="Chromosome"/>
</dbReference>
<dbReference type="InterPro" id="IPR005133">
    <property type="entry name" value="PhaG_MnhG_YufB"/>
</dbReference>
<gene>
    <name evidence="1" type="ORF">GJQ55_01320</name>
</gene>
<dbReference type="PANTHER" id="PTHR34703:SF1">
    <property type="entry name" value="ANTIPORTER SUBUNIT MNHG2-RELATED"/>
    <property type="match status" value="1"/>
</dbReference>
<name>A0A9E8JNP5_9GAMM</name>
<dbReference type="EMBL" id="CP046056">
    <property type="protein sequence ID" value="QQD23192.1"/>
    <property type="molecule type" value="Genomic_DNA"/>
</dbReference>
<evidence type="ECO:0000313" key="2">
    <source>
        <dbReference type="Proteomes" id="UP000596074"/>
    </source>
</evidence>
<reference evidence="1 2" key="1">
    <citation type="submission" date="2019-11" db="EMBL/GenBank/DDBJ databases">
        <title>Venatorbacter sp. nov. a predator of Campylobacter and other Gram-negative bacteria.</title>
        <authorList>
            <person name="Saeedi A."/>
            <person name="Cummings N.J."/>
            <person name="Connerton I.F."/>
            <person name="Connerton P.L."/>
        </authorList>
    </citation>
    <scope>NUCLEOTIDE SEQUENCE [LARGE SCALE GENOMIC DNA]</scope>
    <source>
        <strain evidence="1">XL5</strain>
    </source>
</reference>
<dbReference type="Pfam" id="PF03334">
    <property type="entry name" value="PhaG_MnhG_YufB"/>
    <property type="match status" value="1"/>
</dbReference>
<dbReference type="GO" id="GO:0015385">
    <property type="term" value="F:sodium:proton antiporter activity"/>
    <property type="evidence" value="ECO:0007669"/>
    <property type="project" value="TreeGrafter"/>
</dbReference>
<sequence>MFWLELIASVLLLVGGVFIVIGALGMVKLPDFYTRLHAPTKATTLGIGCILVASMGLHALRGDGFSIQELVISLFLFITAPVSAYMIAKAAFHRRTGLQDGTLNSHLADDIVQQSNHPAVDKTPEQP</sequence>
<accession>A0A9E8JNP5</accession>
<dbReference type="PANTHER" id="PTHR34703">
    <property type="entry name" value="ANTIPORTER SUBUNIT MNHG2-RELATED"/>
    <property type="match status" value="1"/>
</dbReference>
<dbReference type="NCBIfam" id="TIGR01300">
    <property type="entry name" value="CPA3_mnhG_phaG"/>
    <property type="match status" value="1"/>
</dbReference>
<evidence type="ECO:0000313" key="1">
    <source>
        <dbReference type="EMBL" id="QQD23192.1"/>
    </source>
</evidence>
<keyword evidence="2" id="KW-1185">Reference proteome</keyword>
<proteinExistence type="predicted"/>